<protein>
    <submittedName>
        <fullName evidence="1">Uncharacterized protein</fullName>
    </submittedName>
</protein>
<dbReference type="AlphaFoldDB" id="A0AAN9MYR3"/>
<name>A0AAN9MYR3_CANGL</name>
<reference evidence="1 2" key="1">
    <citation type="submission" date="2024-01" db="EMBL/GenBank/DDBJ databases">
        <title>The genomes of 5 underutilized Papilionoideae crops provide insights into root nodulation and disease resistanc.</title>
        <authorList>
            <person name="Jiang F."/>
        </authorList>
    </citation>
    <scope>NUCLEOTIDE SEQUENCE [LARGE SCALE GENOMIC DNA]</scope>
    <source>
        <strain evidence="1">LVBAO_FW01</strain>
        <tissue evidence="1">Leaves</tissue>
    </source>
</reference>
<dbReference type="EMBL" id="JAYMYQ010000001">
    <property type="protein sequence ID" value="KAK7363494.1"/>
    <property type="molecule type" value="Genomic_DNA"/>
</dbReference>
<dbReference type="Proteomes" id="UP001367508">
    <property type="component" value="Unassembled WGS sequence"/>
</dbReference>
<keyword evidence="2" id="KW-1185">Reference proteome</keyword>
<evidence type="ECO:0000313" key="2">
    <source>
        <dbReference type="Proteomes" id="UP001367508"/>
    </source>
</evidence>
<proteinExistence type="predicted"/>
<organism evidence="1 2">
    <name type="scientific">Canavalia gladiata</name>
    <name type="common">Sword bean</name>
    <name type="synonym">Dolichos gladiatus</name>
    <dbReference type="NCBI Taxonomy" id="3824"/>
    <lineage>
        <taxon>Eukaryota</taxon>
        <taxon>Viridiplantae</taxon>
        <taxon>Streptophyta</taxon>
        <taxon>Embryophyta</taxon>
        <taxon>Tracheophyta</taxon>
        <taxon>Spermatophyta</taxon>
        <taxon>Magnoliopsida</taxon>
        <taxon>eudicotyledons</taxon>
        <taxon>Gunneridae</taxon>
        <taxon>Pentapetalae</taxon>
        <taxon>rosids</taxon>
        <taxon>fabids</taxon>
        <taxon>Fabales</taxon>
        <taxon>Fabaceae</taxon>
        <taxon>Papilionoideae</taxon>
        <taxon>50 kb inversion clade</taxon>
        <taxon>NPAAA clade</taxon>
        <taxon>indigoferoid/millettioid clade</taxon>
        <taxon>Phaseoleae</taxon>
        <taxon>Canavalia</taxon>
    </lineage>
</organism>
<comment type="caution">
    <text evidence="1">The sequence shown here is derived from an EMBL/GenBank/DDBJ whole genome shotgun (WGS) entry which is preliminary data.</text>
</comment>
<sequence>MTTPLSNHGKNESQELEELMSKVLVSRIIWFKELDLMLLCKEIGQTGPWERCAIWCKSEPTKTRLHGPEVCVLYADTQCEQARIDDKSRN</sequence>
<accession>A0AAN9MYR3</accession>
<evidence type="ECO:0000313" key="1">
    <source>
        <dbReference type="EMBL" id="KAK7363494.1"/>
    </source>
</evidence>
<gene>
    <name evidence="1" type="ORF">VNO77_05638</name>
</gene>